<gene>
    <name evidence="2" type="ORF">CLV43_106534</name>
</gene>
<evidence type="ECO:0000259" key="1">
    <source>
        <dbReference type="Pfam" id="PF19054"/>
    </source>
</evidence>
<name>A0A2T0T578_9PSEU</name>
<protein>
    <recommendedName>
        <fullName evidence="1">DUF5753 domain-containing protein</fullName>
    </recommendedName>
</protein>
<comment type="caution">
    <text evidence="2">The sequence shown here is derived from an EMBL/GenBank/DDBJ whole genome shotgun (WGS) entry which is preliminary data.</text>
</comment>
<dbReference type="AlphaFoldDB" id="A0A2T0T578"/>
<dbReference type="EMBL" id="PVTF01000006">
    <property type="protein sequence ID" value="PRY40793.1"/>
    <property type="molecule type" value="Genomic_DNA"/>
</dbReference>
<dbReference type="Proteomes" id="UP000239494">
    <property type="component" value="Unassembled WGS sequence"/>
</dbReference>
<proteinExistence type="predicted"/>
<dbReference type="InterPro" id="IPR043917">
    <property type="entry name" value="DUF5753"/>
</dbReference>
<sequence>MSLDKACVLLDKSRSSLQRIEAGETRVDVHLVRSMMDVYDQFVPDLVDRTRDALKPGWWVSYGIKDMGYVDVETEAAVVRELTLLHLPGLLQTEGYMRALFELHQLKRTKKELANDVAVRLIRQERLVADEDPLRLVALVDEAALRQTIGGPKVMRAQLLHLIGMTELSTITLQVLPTGLGGHGGISGSFIVLEFPDPHDPELLYVSYPTGSTHIEEVDEVSRARLLFDHLCSRALSPADSLALIERILGSE</sequence>
<evidence type="ECO:0000313" key="2">
    <source>
        <dbReference type="EMBL" id="PRY40793.1"/>
    </source>
</evidence>
<dbReference type="Pfam" id="PF19054">
    <property type="entry name" value="DUF5753"/>
    <property type="match status" value="1"/>
</dbReference>
<feature type="domain" description="DUF5753" evidence="1">
    <location>
        <begin position="69"/>
        <end position="247"/>
    </location>
</feature>
<keyword evidence="3" id="KW-1185">Reference proteome</keyword>
<evidence type="ECO:0000313" key="3">
    <source>
        <dbReference type="Proteomes" id="UP000239494"/>
    </source>
</evidence>
<accession>A0A2T0T578</accession>
<organism evidence="2 3">
    <name type="scientific">Umezawaea tangerina</name>
    <dbReference type="NCBI Taxonomy" id="84725"/>
    <lineage>
        <taxon>Bacteria</taxon>
        <taxon>Bacillati</taxon>
        <taxon>Actinomycetota</taxon>
        <taxon>Actinomycetes</taxon>
        <taxon>Pseudonocardiales</taxon>
        <taxon>Pseudonocardiaceae</taxon>
        <taxon>Umezawaea</taxon>
    </lineage>
</organism>
<reference evidence="2 3" key="1">
    <citation type="submission" date="2018-03" db="EMBL/GenBank/DDBJ databases">
        <title>Genomic Encyclopedia of Archaeal and Bacterial Type Strains, Phase II (KMG-II): from individual species to whole genera.</title>
        <authorList>
            <person name="Goeker M."/>
        </authorList>
    </citation>
    <scope>NUCLEOTIDE SEQUENCE [LARGE SCALE GENOMIC DNA]</scope>
    <source>
        <strain evidence="2 3">DSM 44720</strain>
    </source>
</reference>